<name>A0AAD6FUS1_9TELE</name>
<feature type="compositionally biased region" description="Pro residues" evidence="2">
    <location>
        <begin position="280"/>
        <end position="377"/>
    </location>
</feature>
<evidence type="ECO:0000313" key="4">
    <source>
        <dbReference type="Proteomes" id="UP001219934"/>
    </source>
</evidence>
<evidence type="ECO:0000256" key="2">
    <source>
        <dbReference type="SAM" id="MobiDB-lite"/>
    </source>
</evidence>
<dbReference type="Gene3D" id="3.40.395.10">
    <property type="entry name" value="Adenoviral Proteinase, Chain A"/>
    <property type="match status" value="1"/>
</dbReference>
<evidence type="ECO:0000256" key="1">
    <source>
        <dbReference type="SAM" id="Coils"/>
    </source>
</evidence>
<protein>
    <submittedName>
        <fullName evidence="3">Uncharacterized protein</fullName>
    </submittedName>
</protein>
<accession>A0AAD6FUS1</accession>
<comment type="caution">
    <text evidence="3">The sequence shown here is derived from an EMBL/GenBank/DDBJ whole genome shotgun (WGS) entry which is preliminary data.</text>
</comment>
<dbReference type="InterPro" id="IPR038765">
    <property type="entry name" value="Papain-like_cys_pep_sf"/>
</dbReference>
<feature type="region of interest" description="Disordered" evidence="2">
    <location>
        <begin position="224"/>
        <end position="382"/>
    </location>
</feature>
<dbReference type="AlphaFoldDB" id="A0AAD6FUS1"/>
<evidence type="ECO:0000313" key="3">
    <source>
        <dbReference type="EMBL" id="KAJ4947942.1"/>
    </source>
</evidence>
<keyword evidence="1" id="KW-0175">Coiled coil</keyword>
<dbReference type="SUPFAM" id="SSF54001">
    <property type="entry name" value="Cysteine proteinases"/>
    <property type="match status" value="1"/>
</dbReference>
<keyword evidence="4" id="KW-1185">Reference proteome</keyword>
<feature type="compositionally biased region" description="Pro residues" evidence="2">
    <location>
        <begin position="230"/>
        <end position="270"/>
    </location>
</feature>
<gene>
    <name evidence="3" type="ORF">JOQ06_009971</name>
</gene>
<reference evidence="3" key="1">
    <citation type="submission" date="2022-11" db="EMBL/GenBank/DDBJ databases">
        <title>Chromosome-level genome of Pogonophryne albipinna.</title>
        <authorList>
            <person name="Jo E."/>
        </authorList>
    </citation>
    <scope>NUCLEOTIDE SEQUENCE</scope>
    <source>
        <strain evidence="3">SGF0006</strain>
        <tissue evidence="3">Muscle</tissue>
    </source>
</reference>
<proteinExistence type="predicted"/>
<organism evidence="3 4">
    <name type="scientific">Pogonophryne albipinna</name>
    <dbReference type="NCBI Taxonomy" id="1090488"/>
    <lineage>
        <taxon>Eukaryota</taxon>
        <taxon>Metazoa</taxon>
        <taxon>Chordata</taxon>
        <taxon>Craniata</taxon>
        <taxon>Vertebrata</taxon>
        <taxon>Euteleostomi</taxon>
        <taxon>Actinopterygii</taxon>
        <taxon>Neopterygii</taxon>
        <taxon>Teleostei</taxon>
        <taxon>Neoteleostei</taxon>
        <taxon>Acanthomorphata</taxon>
        <taxon>Eupercaria</taxon>
        <taxon>Perciformes</taxon>
        <taxon>Notothenioidei</taxon>
        <taxon>Pogonophryne</taxon>
    </lineage>
</organism>
<feature type="coiled-coil region" evidence="1">
    <location>
        <begin position="97"/>
        <end position="124"/>
    </location>
</feature>
<sequence>MDDNAAVWDRIKGKFLAKKLTDSEKQMHPCKTPNMTPLEELFADEDAQKVTPQQNSMPIQDQVAQCTVCQAGAIVIKQEVEYTPIKVDGSVEDVVGQESLTEEILHLEDTLKEARENVTRAQEKTRQRLKSASGKTVFKVGEKVWRQNKRSQQRKGGKLEPHFLGPFTIVNLQGKSADLQGEKGALIHKVSIDHLKHCKEEGPRIPQNIKGAKPMTRPSVIVFAGEPASSPAPPATGPAAAVPPPSSPAPPATGPAAAVPPPSSPAPPATGPAAAVQPPLFSPAPPATGPAATVPPPPSSPAPPATGPAATVPPPPSSPAPPATGPAAAVPPPPSSPAPPATGPAAAVPPPSSPAPPATGPAAAVPPPPSSPAPPATATPTQVQTLPDKIVEDAWAGNGSHVLVSKIGPYKMYYWDIRQIRPNMELESEVINAYLAVKVKDFNQENPRGQRATFIDTFEMTTIWNNGTSRLKIEPLDYDVILGIVNDHHHWTLTFAESILSSEDDISFATTKQAIEEHRWNIATTLIQQTGYTKS</sequence>
<dbReference type="EMBL" id="JAPTMU010000002">
    <property type="protein sequence ID" value="KAJ4947942.1"/>
    <property type="molecule type" value="Genomic_DNA"/>
</dbReference>
<dbReference type="Proteomes" id="UP001219934">
    <property type="component" value="Unassembled WGS sequence"/>
</dbReference>